<protein>
    <submittedName>
        <fullName evidence="4">GNAT family acetyltransferase</fullName>
        <ecNumber evidence="4">2.3.1.-</ecNumber>
    </submittedName>
</protein>
<dbReference type="EMBL" id="LN831302">
    <property type="protein sequence ID" value="CQH61921.1"/>
    <property type="molecule type" value="Genomic_DNA"/>
</dbReference>
<name>A0A0U5AIP5_9EURY</name>
<dbReference type="InterPro" id="IPR016181">
    <property type="entry name" value="Acyl_CoA_acyltransferase"/>
</dbReference>
<dbReference type="Pfam" id="PF13420">
    <property type="entry name" value="Acetyltransf_4"/>
    <property type="match status" value="1"/>
</dbReference>
<dbReference type="PANTHER" id="PTHR43072">
    <property type="entry name" value="N-ACETYLTRANSFERASE"/>
    <property type="match status" value="1"/>
</dbReference>
<feature type="domain" description="N-acetyltransferase" evidence="3">
    <location>
        <begin position="5"/>
        <end position="172"/>
    </location>
</feature>
<evidence type="ECO:0000313" key="5">
    <source>
        <dbReference type="Proteomes" id="UP000066737"/>
    </source>
</evidence>
<evidence type="ECO:0000259" key="3">
    <source>
        <dbReference type="PROSITE" id="PS51186"/>
    </source>
</evidence>
<dbReference type="OrthoDB" id="129730at2157"/>
<evidence type="ECO:0000256" key="1">
    <source>
        <dbReference type="ARBA" id="ARBA00022679"/>
    </source>
</evidence>
<dbReference type="GO" id="GO:0016747">
    <property type="term" value="F:acyltransferase activity, transferring groups other than amino-acyl groups"/>
    <property type="evidence" value="ECO:0007669"/>
    <property type="project" value="InterPro"/>
</dbReference>
<dbReference type="AlphaFoldDB" id="A0A0U5AIP5"/>
<dbReference type="SUPFAM" id="SSF55729">
    <property type="entry name" value="Acyl-CoA N-acyltransferases (Nat)"/>
    <property type="match status" value="1"/>
</dbReference>
<proteinExistence type="predicted"/>
<dbReference type="RefSeq" id="WP_059057904.1">
    <property type="nucleotide sequence ID" value="NZ_CEML01000001.1"/>
</dbReference>
<dbReference type="KEGG" id="hhb:Hhub_3589"/>
<keyword evidence="5" id="KW-1185">Reference proteome</keyword>
<keyword evidence="1 4" id="KW-0808">Transferase</keyword>
<accession>A0A0U5AIP5</accession>
<dbReference type="Proteomes" id="UP000066737">
    <property type="component" value="Chromosome I"/>
</dbReference>
<dbReference type="EC" id="2.3.1.-" evidence="4"/>
<keyword evidence="2 4" id="KW-0012">Acyltransferase</keyword>
<gene>
    <name evidence="4" type="ORF">HHUB_3589</name>
</gene>
<evidence type="ECO:0000256" key="2">
    <source>
        <dbReference type="ARBA" id="ARBA00023315"/>
    </source>
</evidence>
<dbReference type="CDD" id="cd04301">
    <property type="entry name" value="NAT_SF"/>
    <property type="match status" value="1"/>
</dbReference>
<sequence length="201" mass="21733">MTDGYGIRLAEPADAPALRDVYAPFVEATPISFEVEVPTAAELAERVESTLWEYPWLVCETAAGDVLGYAAADALRSTPPYAWTVELSVYVAAEAHGEGVGSALYASLLETLAVQGYRNAYAVVTLPNPASVALHERFDFEPVGTFPAAGFKQGEWHDIQWWYRQLAALSADPDPPTPLSALRGTPELERALETGEAEFDG</sequence>
<dbReference type="Gene3D" id="3.40.630.30">
    <property type="match status" value="1"/>
</dbReference>
<dbReference type="PANTHER" id="PTHR43072:SF23">
    <property type="entry name" value="UPF0039 PROTEIN C11D3.02C"/>
    <property type="match status" value="1"/>
</dbReference>
<evidence type="ECO:0000313" key="4">
    <source>
        <dbReference type="EMBL" id="CQH61921.1"/>
    </source>
</evidence>
<dbReference type="STRING" id="1407499.HHUB_3589"/>
<dbReference type="PROSITE" id="PS51186">
    <property type="entry name" value="GNAT"/>
    <property type="match status" value="1"/>
</dbReference>
<dbReference type="GeneID" id="26660183"/>
<dbReference type="InterPro" id="IPR000182">
    <property type="entry name" value="GNAT_dom"/>
</dbReference>
<reference evidence="5" key="1">
    <citation type="journal article" date="2016" name="Environ. Microbiol.">
        <title>The complete genome of a viable archaeum isolated from 123-million-year-old rock salt.</title>
        <authorList>
            <person name="Jaakkola S.T."/>
            <person name="Pfeiffer F."/>
            <person name="Ravantti J.J."/>
            <person name="Guo Q."/>
            <person name="Liu Y."/>
            <person name="Chen X."/>
            <person name="Ma H."/>
            <person name="Yang C."/>
            <person name="Oksanen H.M."/>
            <person name="Bamford D.H."/>
        </authorList>
    </citation>
    <scope>NUCLEOTIDE SEQUENCE</scope>
    <source>
        <strain evidence="5">JI20-1</strain>
    </source>
</reference>
<organism evidence="4 5">
    <name type="scientific">Halobacterium hubeiense</name>
    <dbReference type="NCBI Taxonomy" id="1407499"/>
    <lineage>
        <taxon>Archaea</taxon>
        <taxon>Methanobacteriati</taxon>
        <taxon>Methanobacteriota</taxon>
        <taxon>Stenosarchaea group</taxon>
        <taxon>Halobacteria</taxon>
        <taxon>Halobacteriales</taxon>
        <taxon>Halobacteriaceae</taxon>
        <taxon>Halobacterium</taxon>
    </lineage>
</organism>